<dbReference type="GO" id="GO:0004493">
    <property type="term" value="F:methylmalonyl-CoA epimerase activity"/>
    <property type="evidence" value="ECO:0007669"/>
    <property type="project" value="TreeGrafter"/>
</dbReference>
<dbReference type="PANTHER" id="PTHR43048">
    <property type="entry name" value="METHYLMALONYL-COA EPIMERASE"/>
    <property type="match status" value="1"/>
</dbReference>
<keyword evidence="6" id="KW-1185">Reference proteome</keyword>
<dbReference type="Pfam" id="PF13669">
    <property type="entry name" value="Glyoxalase_4"/>
    <property type="match status" value="1"/>
</dbReference>
<dbReference type="AlphaFoldDB" id="A0A011TDN8"/>
<evidence type="ECO:0000313" key="3">
    <source>
        <dbReference type="EMBL" id="EXL02007.1"/>
    </source>
</evidence>
<dbReference type="SUPFAM" id="SSF54593">
    <property type="entry name" value="Glyoxalase/Bleomycin resistance protein/Dihydroxybiphenyl dioxygenase"/>
    <property type="match status" value="1"/>
</dbReference>
<dbReference type="InterPro" id="IPR037523">
    <property type="entry name" value="VOC_core"/>
</dbReference>
<dbReference type="PANTHER" id="PTHR43048:SF3">
    <property type="entry name" value="METHYLMALONYL-COA EPIMERASE, MITOCHONDRIAL"/>
    <property type="match status" value="1"/>
</dbReference>
<dbReference type="Proteomes" id="UP000019849">
    <property type="component" value="Unassembled WGS sequence"/>
</dbReference>
<organism evidence="3 5">
    <name type="scientific">Aquamicrobium defluvii</name>
    <dbReference type="NCBI Taxonomy" id="69279"/>
    <lineage>
        <taxon>Bacteria</taxon>
        <taxon>Pseudomonadati</taxon>
        <taxon>Pseudomonadota</taxon>
        <taxon>Alphaproteobacteria</taxon>
        <taxon>Hyphomicrobiales</taxon>
        <taxon>Phyllobacteriaceae</taxon>
        <taxon>Aquamicrobium</taxon>
    </lineage>
</organism>
<dbReference type="Gene3D" id="3.10.180.10">
    <property type="entry name" value="2,3-Dihydroxybiphenyl 1,2-Dioxygenase, domain 1"/>
    <property type="match status" value="1"/>
</dbReference>
<dbReference type="EMBL" id="SNZF01000010">
    <property type="protein sequence ID" value="TDR35300.1"/>
    <property type="molecule type" value="Genomic_DNA"/>
</dbReference>
<dbReference type="GO" id="GO:0046491">
    <property type="term" value="P:L-methylmalonyl-CoA metabolic process"/>
    <property type="evidence" value="ECO:0007669"/>
    <property type="project" value="TreeGrafter"/>
</dbReference>
<keyword evidence="4" id="KW-0560">Oxidoreductase</keyword>
<keyword evidence="1" id="KW-0479">Metal-binding</keyword>
<dbReference type="GO" id="GO:0051213">
    <property type="term" value="F:dioxygenase activity"/>
    <property type="evidence" value="ECO:0007669"/>
    <property type="project" value="UniProtKB-KW"/>
</dbReference>
<evidence type="ECO:0000313" key="5">
    <source>
        <dbReference type="Proteomes" id="UP000019849"/>
    </source>
</evidence>
<dbReference type="GO" id="GO:0016829">
    <property type="term" value="F:lyase activity"/>
    <property type="evidence" value="ECO:0007669"/>
    <property type="project" value="UniProtKB-KW"/>
</dbReference>
<evidence type="ECO:0000313" key="6">
    <source>
        <dbReference type="Proteomes" id="UP000294958"/>
    </source>
</evidence>
<dbReference type="InterPro" id="IPR029068">
    <property type="entry name" value="Glyas_Bleomycin-R_OHBP_Dase"/>
</dbReference>
<feature type="domain" description="VOC" evidence="2">
    <location>
        <begin position="4"/>
        <end position="145"/>
    </location>
</feature>
<dbReference type="EMBL" id="JENY01000035">
    <property type="protein sequence ID" value="EXL02007.1"/>
    <property type="molecule type" value="Genomic_DNA"/>
</dbReference>
<dbReference type="eggNOG" id="COG0346">
    <property type="taxonomic scope" value="Bacteria"/>
</dbReference>
<accession>A0A011TDN8</accession>
<dbReference type="PATRIC" id="fig|69279.3.peg.4336"/>
<gene>
    <name evidence="3" type="ORF">BG36_16370</name>
    <name evidence="4" type="ORF">DES43_110108</name>
</gene>
<sequence length="155" mass="16193">MTVTFNHTGVTVGDLDAAIHLFEDVFGFTVISRAPRDPAIISRVIGVPGVEVEIAYMRSGSGATVELLSYRAPDGVKTFLPRACDLGSLHLGFSVDDIDAALDKAAGHGVEPMGAVVVIDAGPNKGSRIAYLRNHEGLVLELIQAPDNGAGRGQA</sequence>
<evidence type="ECO:0000259" key="2">
    <source>
        <dbReference type="PROSITE" id="PS51819"/>
    </source>
</evidence>
<dbReference type="InterPro" id="IPR051785">
    <property type="entry name" value="MMCE/EMCE_epimerase"/>
</dbReference>
<keyword evidence="4" id="KW-0456">Lyase</keyword>
<comment type="caution">
    <text evidence="3">The sequence shown here is derived from an EMBL/GenBank/DDBJ whole genome shotgun (WGS) entry which is preliminary data.</text>
</comment>
<reference evidence="3 5" key="1">
    <citation type="submission" date="2014-02" db="EMBL/GenBank/DDBJ databases">
        <title>Aquamicrobium defluvii Genome sequencing.</title>
        <authorList>
            <person name="Wang X."/>
        </authorList>
    </citation>
    <scope>NUCLEOTIDE SEQUENCE [LARGE SCALE GENOMIC DNA]</scope>
    <source>
        <strain evidence="3 5">W13Z1</strain>
    </source>
</reference>
<protein>
    <submittedName>
        <fullName evidence="4">Catechol 2,3-dioxygenase-like lactoylglutathione lyase family enzyme</fullName>
    </submittedName>
    <submittedName>
        <fullName evidence="3">Glyoxalase</fullName>
    </submittedName>
</protein>
<evidence type="ECO:0000313" key="4">
    <source>
        <dbReference type="EMBL" id="TDR35300.1"/>
    </source>
</evidence>
<dbReference type="PROSITE" id="PS51819">
    <property type="entry name" value="VOC"/>
    <property type="match status" value="1"/>
</dbReference>
<dbReference type="STRING" id="69279.BG36_16370"/>
<reference evidence="4 6" key="2">
    <citation type="submission" date="2019-03" db="EMBL/GenBank/DDBJ databases">
        <title>Genomic Encyclopedia of Type Strains, Phase IV (KMG-IV): sequencing the most valuable type-strain genomes for metagenomic binning, comparative biology and taxonomic classification.</title>
        <authorList>
            <person name="Goeker M."/>
        </authorList>
    </citation>
    <scope>NUCLEOTIDE SEQUENCE [LARGE SCALE GENOMIC DNA]</scope>
    <source>
        <strain evidence="4 6">DSM 11603</strain>
    </source>
</reference>
<proteinExistence type="predicted"/>
<name>A0A011TDN8_9HYPH</name>
<keyword evidence="4" id="KW-0223">Dioxygenase</keyword>
<evidence type="ECO:0000256" key="1">
    <source>
        <dbReference type="ARBA" id="ARBA00022723"/>
    </source>
</evidence>
<dbReference type="Proteomes" id="UP000294958">
    <property type="component" value="Unassembled WGS sequence"/>
</dbReference>
<dbReference type="OrthoDB" id="8077127at2"/>
<dbReference type="HOGENOM" id="CLU_046006_2_2_5"/>
<dbReference type="GO" id="GO:0046872">
    <property type="term" value="F:metal ion binding"/>
    <property type="evidence" value="ECO:0007669"/>
    <property type="project" value="UniProtKB-KW"/>
</dbReference>
<dbReference type="RefSeq" id="WP_035032064.1">
    <property type="nucleotide sequence ID" value="NZ_KK073907.1"/>
</dbReference>